<comment type="caution">
    <text evidence="9">The sequence shown here is derived from an EMBL/GenBank/DDBJ whole genome shotgun (WGS) entry which is preliminary data.</text>
</comment>
<name>A0A5S5CC12_9FLAO</name>
<evidence type="ECO:0000259" key="8">
    <source>
        <dbReference type="PROSITE" id="PS50113"/>
    </source>
</evidence>
<dbReference type="PROSITE" id="PS50113">
    <property type="entry name" value="PAC"/>
    <property type="match status" value="3"/>
</dbReference>
<dbReference type="InterPro" id="IPR001610">
    <property type="entry name" value="PAC"/>
</dbReference>
<dbReference type="Proteomes" id="UP000324376">
    <property type="component" value="Unassembled WGS sequence"/>
</dbReference>
<proteinExistence type="predicted"/>
<keyword evidence="3" id="KW-0597">Phosphoprotein</keyword>
<accession>A0A5S5CC12</accession>
<dbReference type="Pfam" id="PF02518">
    <property type="entry name" value="HATPase_c"/>
    <property type="match status" value="1"/>
</dbReference>
<reference evidence="9 10" key="1">
    <citation type="submission" date="2019-07" db="EMBL/GenBank/DDBJ databases">
        <title>Genomic Encyclopedia of Archaeal and Bacterial Type Strains, Phase II (KMG-II): from individual species to whole genera.</title>
        <authorList>
            <person name="Goeker M."/>
        </authorList>
    </citation>
    <scope>NUCLEOTIDE SEQUENCE [LARGE SCALE GENOMIC DNA]</scope>
    <source>
        <strain evidence="9 10">DSM 17527</strain>
    </source>
</reference>
<feature type="domain" description="PAC" evidence="8">
    <location>
        <begin position="356"/>
        <end position="408"/>
    </location>
</feature>
<keyword evidence="10" id="KW-1185">Reference proteome</keyword>
<dbReference type="EC" id="2.7.13.3" evidence="2"/>
<dbReference type="SMART" id="SM00086">
    <property type="entry name" value="PAC"/>
    <property type="match status" value="4"/>
</dbReference>
<protein>
    <recommendedName>
        <fullName evidence="2">histidine kinase</fullName>
        <ecNumber evidence="2">2.7.13.3</ecNumber>
    </recommendedName>
</protein>
<gene>
    <name evidence="9" type="ORF">BD809_10298</name>
</gene>
<dbReference type="Pfam" id="PF08448">
    <property type="entry name" value="PAS_4"/>
    <property type="match status" value="1"/>
</dbReference>
<dbReference type="PRINTS" id="PR00344">
    <property type="entry name" value="BCTRLSENSOR"/>
</dbReference>
<feature type="domain" description="Histidine kinase" evidence="6">
    <location>
        <begin position="694"/>
        <end position="905"/>
    </location>
</feature>
<sequence length="905" mass="104761">MIQKKTKRLQVSSYPSRNHLKDELYALVQRDTAIFDFVQDIALDGLWYWDLSTFERIWISSKFWNTLGHFVGHESSSHLLSETSLPITILRQLFENSISHFRTETSPYVEHIDFVHKLGHKVAIECKCIGVFDENNVANRLLVALTDTTKLKQTELRLQRQLDRYQHIIEGANLGVWEWNLQTGEIYFSERWAEIIGYSLLEIEPVSIQTWKNSVHPKDRVKTEKLLKEHIEQSTPVYECEVRMRHKKGHWVWVLARGKVVSYKNDAPEWIIGSHQEITASKNELEKNRLFIEEAPTAIAMFDSKMRYLAVSTKWLEDYSLKNENIIGRSHFAIFPTISQKWKEIFKSALQGETLKSDEDSFLKKNGSLQWLSWELRPWYTHDNNIGGVIMHTADITRAKEAEIKLKISEEAFRGNFENAAVGMAILSIQGQWIEVNQSLCDIVGYTAEELRKLTFQDITHPDDLDKDLSLLEELLAGKRSFYQMEKRYFQKSGKLAHIILSVSLVKDEEDNPLYFISQIMDITPRVKTRKKLSEALQKLENILEDITQVSVIGTDKYGQITTFNKGAENLLGYNRDEMILKRSYIDLHLPEEIQKREIQLSQEYQCSIRGFEIFTILPFRNEIDTREWTHRRSDGTTFPVLVTMTALKQDEEITGYLAIATDIREIKKVENDLKSLLEVTQDQNNRLLNFAHIVSHNLRSHSGNFQMLLDLLTDEHPELVSNEYIGLLCEASGNLNETIHHLNDVVVMNSLEESNMEHINLFEAVRKTIKNIAGMHLESDVRIENNIDTSTQVLGIAAYVESICLNVITNGIKYRAKTRNSFITLNSYVENEFQVLEVRDNGLGIDLEKHRAKMFGMYKTFHDHEKSRGLGLFITKNQIVAMGGTIEVKSEVNVGTVFKIYFKK</sequence>
<evidence type="ECO:0000313" key="9">
    <source>
        <dbReference type="EMBL" id="TYP75890.1"/>
    </source>
</evidence>
<dbReference type="NCBIfam" id="TIGR00229">
    <property type="entry name" value="sensory_box"/>
    <property type="match status" value="4"/>
</dbReference>
<dbReference type="SMART" id="SM00387">
    <property type="entry name" value="HATPase_c"/>
    <property type="match status" value="1"/>
</dbReference>
<dbReference type="InterPro" id="IPR013655">
    <property type="entry name" value="PAS_fold_3"/>
</dbReference>
<dbReference type="Gene3D" id="3.30.565.10">
    <property type="entry name" value="Histidine kinase-like ATPase, C-terminal domain"/>
    <property type="match status" value="1"/>
</dbReference>
<dbReference type="Gene3D" id="3.30.450.20">
    <property type="entry name" value="PAS domain"/>
    <property type="match status" value="4"/>
</dbReference>
<feature type="domain" description="PAS" evidence="7">
    <location>
        <begin position="536"/>
        <end position="593"/>
    </location>
</feature>
<evidence type="ECO:0000256" key="1">
    <source>
        <dbReference type="ARBA" id="ARBA00000085"/>
    </source>
</evidence>
<dbReference type="RefSeq" id="WP_148781515.1">
    <property type="nucleotide sequence ID" value="NZ_VNHU01000002.1"/>
</dbReference>
<dbReference type="EMBL" id="VNHU01000002">
    <property type="protein sequence ID" value="TYP75890.1"/>
    <property type="molecule type" value="Genomic_DNA"/>
</dbReference>
<dbReference type="PROSITE" id="PS50112">
    <property type="entry name" value="PAS"/>
    <property type="match status" value="3"/>
</dbReference>
<evidence type="ECO:0000259" key="7">
    <source>
        <dbReference type="PROSITE" id="PS50112"/>
    </source>
</evidence>
<keyword evidence="4" id="KW-0808">Transferase</keyword>
<organism evidence="9 10">
    <name type="scientific">Aquimarina intermedia</name>
    <dbReference type="NCBI Taxonomy" id="350814"/>
    <lineage>
        <taxon>Bacteria</taxon>
        <taxon>Pseudomonadati</taxon>
        <taxon>Bacteroidota</taxon>
        <taxon>Flavobacteriia</taxon>
        <taxon>Flavobacteriales</taxon>
        <taxon>Flavobacteriaceae</taxon>
        <taxon>Aquimarina</taxon>
    </lineage>
</organism>
<dbReference type="Pfam" id="PF08447">
    <property type="entry name" value="PAS_3"/>
    <property type="match status" value="2"/>
</dbReference>
<dbReference type="InterPro" id="IPR004358">
    <property type="entry name" value="Sig_transdc_His_kin-like_C"/>
</dbReference>
<dbReference type="SUPFAM" id="SSF55785">
    <property type="entry name" value="PYP-like sensor domain (PAS domain)"/>
    <property type="match status" value="4"/>
</dbReference>
<feature type="domain" description="PAS" evidence="7">
    <location>
        <begin position="409"/>
        <end position="479"/>
    </location>
</feature>
<feature type="domain" description="PAS" evidence="7">
    <location>
        <begin position="161"/>
        <end position="234"/>
    </location>
</feature>
<dbReference type="Pfam" id="PF13426">
    <property type="entry name" value="PAS_9"/>
    <property type="match status" value="1"/>
</dbReference>
<dbReference type="GO" id="GO:0004673">
    <property type="term" value="F:protein histidine kinase activity"/>
    <property type="evidence" value="ECO:0007669"/>
    <property type="project" value="UniProtKB-EC"/>
</dbReference>
<dbReference type="InterPro" id="IPR000014">
    <property type="entry name" value="PAS"/>
</dbReference>
<dbReference type="CDD" id="cd00130">
    <property type="entry name" value="PAS"/>
    <property type="match status" value="4"/>
</dbReference>
<dbReference type="PANTHER" id="PTHR43304">
    <property type="entry name" value="PHYTOCHROME-LIKE PROTEIN CPH1"/>
    <property type="match status" value="1"/>
</dbReference>
<dbReference type="InterPro" id="IPR013656">
    <property type="entry name" value="PAS_4"/>
</dbReference>
<dbReference type="InterPro" id="IPR003594">
    <property type="entry name" value="HATPase_dom"/>
</dbReference>
<dbReference type="InterPro" id="IPR036890">
    <property type="entry name" value="HATPase_C_sf"/>
</dbReference>
<feature type="domain" description="PAC" evidence="8">
    <location>
        <begin position="625"/>
        <end position="676"/>
    </location>
</feature>
<dbReference type="InterPro" id="IPR005467">
    <property type="entry name" value="His_kinase_dom"/>
</dbReference>
<evidence type="ECO:0000256" key="3">
    <source>
        <dbReference type="ARBA" id="ARBA00022553"/>
    </source>
</evidence>
<keyword evidence="5" id="KW-0418">Kinase</keyword>
<dbReference type="PANTHER" id="PTHR43304:SF1">
    <property type="entry name" value="PAC DOMAIN-CONTAINING PROTEIN"/>
    <property type="match status" value="1"/>
</dbReference>
<evidence type="ECO:0000259" key="6">
    <source>
        <dbReference type="PROSITE" id="PS50109"/>
    </source>
</evidence>
<dbReference type="InterPro" id="IPR035965">
    <property type="entry name" value="PAS-like_dom_sf"/>
</dbReference>
<dbReference type="AlphaFoldDB" id="A0A5S5CC12"/>
<dbReference type="InterPro" id="IPR000700">
    <property type="entry name" value="PAS-assoc_C"/>
</dbReference>
<evidence type="ECO:0000256" key="5">
    <source>
        <dbReference type="ARBA" id="ARBA00022777"/>
    </source>
</evidence>
<evidence type="ECO:0000313" key="10">
    <source>
        <dbReference type="Proteomes" id="UP000324376"/>
    </source>
</evidence>
<evidence type="ECO:0000256" key="4">
    <source>
        <dbReference type="ARBA" id="ARBA00022679"/>
    </source>
</evidence>
<feature type="domain" description="PAC" evidence="8">
    <location>
        <begin position="483"/>
        <end position="535"/>
    </location>
</feature>
<dbReference type="SUPFAM" id="SSF55874">
    <property type="entry name" value="ATPase domain of HSP90 chaperone/DNA topoisomerase II/histidine kinase"/>
    <property type="match status" value="1"/>
</dbReference>
<dbReference type="OrthoDB" id="5522855at2"/>
<dbReference type="PROSITE" id="PS50109">
    <property type="entry name" value="HIS_KIN"/>
    <property type="match status" value="1"/>
</dbReference>
<evidence type="ECO:0000256" key="2">
    <source>
        <dbReference type="ARBA" id="ARBA00012438"/>
    </source>
</evidence>
<dbReference type="InterPro" id="IPR052162">
    <property type="entry name" value="Sensor_kinase/Photoreceptor"/>
</dbReference>
<comment type="catalytic activity">
    <reaction evidence="1">
        <text>ATP + protein L-histidine = ADP + protein N-phospho-L-histidine.</text>
        <dbReference type="EC" id="2.7.13.3"/>
    </reaction>
</comment>
<dbReference type="SMART" id="SM00091">
    <property type="entry name" value="PAS"/>
    <property type="match status" value="4"/>
</dbReference>